<protein>
    <submittedName>
        <fullName evidence="2">Uncharacterized protein</fullName>
    </submittedName>
</protein>
<keyword evidence="1" id="KW-0812">Transmembrane</keyword>
<dbReference type="Proteomes" id="UP001233172">
    <property type="component" value="Unassembled WGS sequence"/>
</dbReference>
<accession>A0AAD8F5A0</accession>
<dbReference type="AlphaFoldDB" id="A0AAD8F5A0"/>
<proteinExistence type="predicted"/>
<evidence type="ECO:0000313" key="2">
    <source>
        <dbReference type="EMBL" id="KAK0050599.1"/>
    </source>
</evidence>
<reference evidence="2" key="1">
    <citation type="journal article" date="2023" name="PLoS Negl. Trop. Dis.">
        <title>A genome sequence for Biomphalaria pfeifferi, the major vector snail for the human-infecting parasite Schistosoma mansoni.</title>
        <authorList>
            <person name="Bu L."/>
            <person name="Lu L."/>
            <person name="Laidemitt M.R."/>
            <person name="Zhang S.M."/>
            <person name="Mutuku M."/>
            <person name="Mkoji G."/>
            <person name="Steinauer M."/>
            <person name="Loker E.S."/>
        </authorList>
    </citation>
    <scope>NUCLEOTIDE SEQUENCE</scope>
    <source>
        <strain evidence="2">KasaAsao</strain>
    </source>
</reference>
<name>A0AAD8F5A0_BIOPF</name>
<feature type="transmembrane region" description="Helical" evidence="1">
    <location>
        <begin position="198"/>
        <end position="221"/>
    </location>
</feature>
<evidence type="ECO:0000313" key="3">
    <source>
        <dbReference type="Proteomes" id="UP001233172"/>
    </source>
</evidence>
<keyword evidence="3" id="KW-1185">Reference proteome</keyword>
<gene>
    <name evidence="2" type="ORF">Bpfe_019936</name>
</gene>
<sequence length="243" mass="26773">MNKSKTGASLGRTITLDIRPHRSEMEALLTLVSSALIAIACGQTNSGLTIRILSTVNKEKLDTTLSSVYANMLFRSLCRAQGNKAVVRFNPVDGTADVMDESQGLDNETLRVTSCMFEEMDSHVTCSDTPHFCQLNNDCIAEIKSSCSPDNLRTMHYVDVTVSTVDMHLVVEDCMVLCEEEGYREVDPYRGGNGISDWAVGLIIAGVILGASLLVVGAVIWKIRDSKIVRENHHKNHHINYVQ</sequence>
<comment type="caution">
    <text evidence="2">The sequence shown here is derived from an EMBL/GenBank/DDBJ whole genome shotgun (WGS) entry which is preliminary data.</text>
</comment>
<evidence type="ECO:0000256" key="1">
    <source>
        <dbReference type="SAM" id="Phobius"/>
    </source>
</evidence>
<organism evidence="2 3">
    <name type="scientific">Biomphalaria pfeifferi</name>
    <name type="common">Bloodfluke planorb</name>
    <name type="synonym">Freshwater snail</name>
    <dbReference type="NCBI Taxonomy" id="112525"/>
    <lineage>
        <taxon>Eukaryota</taxon>
        <taxon>Metazoa</taxon>
        <taxon>Spiralia</taxon>
        <taxon>Lophotrochozoa</taxon>
        <taxon>Mollusca</taxon>
        <taxon>Gastropoda</taxon>
        <taxon>Heterobranchia</taxon>
        <taxon>Euthyneura</taxon>
        <taxon>Panpulmonata</taxon>
        <taxon>Hygrophila</taxon>
        <taxon>Lymnaeoidea</taxon>
        <taxon>Planorbidae</taxon>
        <taxon>Biomphalaria</taxon>
    </lineage>
</organism>
<reference evidence="2" key="2">
    <citation type="submission" date="2023-04" db="EMBL/GenBank/DDBJ databases">
        <authorList>
            <person name="Bu L."/>
            <person name="Lu L."/>
            <person name="Laidemitt M.R."/>
            <person name="Zhang S.M."/>
            <person name="Mutuku M."/>
            <person name="Mkoji G."/>
            <person name="Steinauer M."/>
            <person name="Loker E.S."/>
        </authorList>
    </citation>
    <scope>NUCLEOTIDE SEQUENCE</scope>
    <source>
        <strain evidence="2">KasaAsao</strain>
        <tissue evidence="2">Whole Snail</tissue>
    </source>
</reference>
<keyword evidence="1" id="KW-1133">Transmembrane helix</keyword>
<dbReference type="EMBL" id="JASAOG010000112">
    <property type="protein sequence ID" value="KAK0050599.1"/>
    <property type="molecule type" value="Genomic_DNA"/>
</dbReference>
<keyword evidence="1" id="KW-0472">Membrane</keyword>